<evidence type="ECO:0000313" key="2">
    <source>
        <dbReference type="EMBL" id="OGH02774.1"/>
    </source>
</evidence>
<accession>A0A1F6GXJ2</accession>
<dbReference type="PANTHER" id="PTHR35812:SF1">
    <property type="entry name" value="LIPOPROTEIN"/>
    <property type="match status" value="1"/>
</dbReference>
<protein>
    <recommendedName>
        <fullName evidence="1">Lcl C-terminal domain-containing protein</fullName>
    </recommendedName>
</protein>
<proteinExistence type="predicted"/>
<name>A0A1F6GXJ2_9PROT</name>
<dbReference type="Pfam" id="PF07603">
    <property type="entry name" value="Lcl_C"/>
    <property type="match status" value="1"/>
</dbReference>
<comment type="caution">
    <text evidence="2">The sequence shown here is derived from an EMBL/GenBank/DDBJ whole genome shotgun (WGS) entry which is preliminary data.</text>
</comment>
<organism evidence="2 3">
    <name type="scientific">Candidatus Lambdaproteobacteria bacterium RIFOXYD2_FULL_56_26</name>
    <dbReference type="NCBI Taxonomy" id="1817773"/>
    <lineage>
        <taxon>Bacteria</taxon>
        <taxon>Pseudomonadati</taxon>
        <taxon>Pseudomonadota</taxon>
        <taxon>Candidatus Lambdaproteobacteria</taxon>
    </lineage>
</organism>
<dbReference type="EMBL" id="MFNF01000019">
    <property type="protein sequence ID" value="OGH02774.1"/>
    <property type="molecule type" value="Genomic_DNA"/>
</dbReference>
<feature type="domain" description="Lcl C-terminal" evidence="1">
    <location>
        <begin position="22"/>
        <end position="133"/>
    </location>
</feature>
<reference evidence="2 3" key="1">
    <citation type="journal article" date="2016" name="Nat. Commun.">
        <title>Thousands of microbial genomes shed light on interconnected biogeochemical processes in an aquifer system.</title>
        <authorList>
            <person name="Anantharaman K."/>
            <person name="Brown C.T."/>
            <person name="Hug L.A."/>
            <person name="Sharon I."/>
            <person name="Castelle C.J."/>
            <person name="Probst A.J."/>
            <person name="Thomas B.C."/>
            <person name="Singh A."/>
            <person name="Wilkins M.J."/>
            <person name="Karaoz U."/>
            <person name="Brodie E.L."/>
            <person name="Williams K.H."/>
            <person name="Hubbard S.S."/>
            <person name="Banfield J.F."/>
        </authorList>
    </citation>
    <scope>NUCLEOTIDE SEQUENCE [LARGE SCALE GENOMIC DNA]</scope>
</reference>
<dbReference type="PANTHER" id="PTHR35812">
    <property type="entry name" value="LIPOPROTEIN"/>
    <property type="match status" value="1"/>
</dbReference>
<gene>
    <name evidence="2" type="ORF">A2557_02860</name>
</gene>
<dbReference type="AlphaFoldDB" id="A0A1F6GXJ2"/>
<dbReference type="InterPro" id="IPR011460">
    <property type="entry name" value="Lcl_C"/>
</dbReference>
<evidence type="ECO:0000259" key="1">
    <source>
        <dbReference type="Pfam" id="PF07603"/>
    </source>
</evidence>
<dbReference type="Proteomes" id="UP000177583">
    <property type="component" value="Unassembled WGS sequence"/>
</dbReference>
<evidence type="ECO:0000313" key="3">
    <source>
        <dbReference type="Proteomes" id="UP000177583"/>
    </source>
</evidence>
<sequence length="138" mass="15906">MNERLLDHFNKQKIRFVINQDQTVTDVTTGLTWDRTEAGLMAWDQAMDYAQGLSRAGATDWRLPTRQELATLIDLSWKSGPLIDKRFFPQGEANRYWTSTSKPGSTTAWYVSFDQGRVGRRTKTKYALVRCVRSEPVE</sequence>